<dbReference type="RefSeq" id="WP_379786884.1">
    <property type="nucleotide sequence ID" value="NZ_JBHSKY010000001.1"/>
</dbReference>
<comment type="caution">
    <text evidence="1">The sequence shown here is derived from an EMBL/GenBank/DDBJ whole genome shotgun (WGS) entry which is preliminary data.</text>
</comment>
<sequence length="65" mass="7793">MFLNRIQGIPVERVWTVSKREYSRIIPDLVEMFPGFVRQIEDLDPIYIEFSTLYDETSKNTPNKR</sequence>
<evidence type="ECO:0000313" key="2">
    <source>
        <dbReference type="Proteomes" id="UP001596118"/>
    </source>
</evidence>
<dbReference type="EMBL" id="JBHSKY010000001">
    <property type="protein sequence ID" value="MFC5277181.1"/>
    <property type="molecule type" value="Genomic_DNA"/>
</dbReference>
<accession>A0ABD5QXG7</accession>
<protein>
    <submittedName>
        <fullName evidence="1">Uncharacterized protein</fullName>
    </submittedName>
</protein>
<name>A0ABD5QXG7_9EURY</name>
<gene>
    <name evidence="1" type="ORF">ACFPM1_00155</name>
</gene>
<reference evidence="1 2" key="1">
    <citation type="journal article" date="2019" name="Int. J. Syst. Evol. Microbiol.">
        <title>The Global Catalogue of Microorganisms (GCM) 10K type strain sequencing project: providing services to taxonomists for standard genome sequencing and annotation.</title>
        <authorList>
            <consortium name="The Broad Institute Genomics Platform"/>
            <consortium name="The Broad Institute Genome Sequencing Center for Infectious Disease"/>
            <person name="Wu L."/>
            <person name="Ma J."/>
        </authorList>
    </citation>
    <scope>NUCLEOTIDE SEQUENCE [LARGE SCALE GENOMIC DNA]</scope>
    <source>
        <strain evidence="1 2">CGMCC 1.12124</strain>
    </source>
</reference>
<evidence type="ECO:0000313" key="1">
    <source>
        <dbReference type="EMBL" id="MFC5277181.1"/>
    </source>
</evidence>
<keyword evidence="2" id="KW-1185">Reference proteome</keyword>
<proteinExistence type="predicted"/>
<dbReference type="AlphaFoldDB" id="A0ABD5QXG7"/>
<dbReference type="Proteomes" id="UP001596118">
    <property type="component" value="Unassembled WGS sequence"/>
</dbReference>
<organism evidence="1 2">
    <name type="scientific">Halorubrum rubrum</name>
    <dbReference type="NCBI Taxonomy" id="1126240"/>
    <lineage>
        <taxon>Archaea</taxon>
        <taxon>Methanobacteriati</taxon>
        <taxon>Methanobacteriota</taxon>
        <taxon>Stenosarchaea group</taxon>
        <taxon>Halobacteria</taxon>
        <taxon>Halobacteriales</taxon>
        <taxon>Haloferacaceae</taxon>
        <taxon>Halorubrum</taxon>
    </lineage>
</organism>